<dbReference type="GO" id="GO:0071555">
    <property type="term" value="P:cell wall organization"/>
    <property type="evidence" value="ECO:0007669"/>
    <property type="project" value="TreeGrafter"/>
</dbReference>
<dbReference type="GO" id="GO:0071972">
    <property type="term" value="F:peptidoglycan L,D-transpeptidase activity"/>
    <property type="evidence" value="ECO:0007669"/>
    <property type="project" value="TreeGrafter"/>
</dbReference>
<sequence length="486" mass="50711">MNKTIRRASVFCLLLVLALLVRVTWVQFYDGKALADDKNNRRTLMQQYAHPLGDIIVGGKAVTGSTKTRGDNDLAYKRSYTDGSLYSAVTGHTSQVYGSTQLESLYQGVLDGTDNKIKNPVDMLTGKSTAPGDVITTIDPGVQKAAYRALGDKKGGAVAIDPETGKILGMVSTPSYDPSKISGSGSSDAAAWKKLAADKDVPTLNRALKQALPPGSTFKLVVAAAALENGLYSSVDEKTDSPNPYPLPGTSKDLKNESASAPCENATLRTALQYSCNNVFGKVAVDLGQKKLKAMAEKFGFDDAEQDVPVRAAKSVYPSGMDDAQTALSGIGQFDVTATPLQMAMVSATIANGGEQASPHMVSQVTDADGDAVTSFADSENTRVVSASTASQLRSAMETVVNQGTGTNARISGATVGGKTGTAQHGENNSQTPYAWFTSYAKDHSTGKSVAVAVVVEQSNAARSEVSGNGLAAPIAKAMMAAALKN</sequence>
<dbReference type="PANTHER" id="PTHR30627">
    <property type="entry name" value="PEPTIDOGLYCAN D,D-TRANSPEPTIDASE"/>
    <property type="match status" value="1"/>
</dbReference>
<dbReference type="AlphaFoldDB" id="A0AAU8IPD2"/>
<feature type="domain" description="Penicillin binding protein A dimerisation" evidence="3">
    <location>
        <begin position="53"/>
        <end position="133"/>
    </location>
</feature>
<evidence type="ECO:0000313" key="4">
    <source>
        <dbReference type="EMBL" id="XCJ70140.1"/>
    </source>
</evidence>
<dbReference type="Gene3D" id="3.40.710.10">
    <property type="entry name" value="DD-peptidase/beta-lactamase superfamily"/>
    <property type="match status" value="1"/>
</dbReference>
<organism evidence="4">
    <name type="scientific">Streptomyces tabacisoli</name>
    <dbReference type="NCBI Taxonomy" id="3156398"/>
    <lineage>
        <taxon>Bacteria</taxon>
        <taxon>Bacillati</taxon>
        <taxon>Actinomycetota</taxon>
        <taxon>Actinomycetes</taxon>
        <taxon>Kitasatosporales</taxon>
        <taxon>Streptomycetaceae</taxon>
        <taxon>Streptomyces</taxon>
    </lineage>
</organism>
<dbReference type="InterPro" id="IPR054120">
    <property type="entry name" value="PBPA_dimer"/>
</dbReference>
<dbReference type="PANTHER" id="PTHR30627:SF24">
    <property type="entry name" value="PENICILLIN-BINDING PROTEIN 4B"/>
    <property type="match status" value="1"/>
</dbReference>
<dbReference type="Pfam" id="PF21922">
    <property type="entry name" value="PBP_dimer_2"/>
    <property type="match status" value="1"/>
</dbReference>
<reference evidence="4" key="1">
    <citation type="submission" date="2024-06" db="EMBL/GenBank/DDBJ databases">
        <title>Streptomyces sp. strain HUAS MG91 genome sequences.</title>
        <authorList>
            <person name="Mo P."/>
        </authorList>
    </citation>
    <scope>NUCLEOTIDE SEQUENCE</scope>
    <source>
        <strain evidence="4">HUAS MG91</strain>
    </source>
</reference>
<name>A0AAU8IPD2_9ACTN</name>
<evidence type="ECO:0000259" key="2">
    <source>
        <dbReference type="Pfam" id="PF00905"/>
    </source>
</evidence>
<proteinExistence type="predicted"/>
<feature type="domain" description="Penicillin-binding protein transpeptidase" evidence="2">
    <location>
        <begin position="155"/>
        <end position="480"/>
    </location>
</feature>
<dbReference type="Gene3D" id="3.90.1310.10">
    <property type="entry name" value="Penicillin-binding protein 2a (Domain 2)"/>
    <property type="match status" value="1"/>
</dbReference>
<protein>
    <submittedName>
        <fullName evidence="4">Penicillin-binding transpeptidase domain-containing protein</fullName>
    </submittedName>
</protein>
<feature type="region of interest" description="Disordered" evidence="1">
    <location>
        <begin position="234"/>
        <end position="258"/>
    </location>
</feature>
<dbReference type="GO" id="GO:0008658">
    <property type="term" value="F:penicillin binding"/>
    <property type="evidence" value="ECO:0007669"/>
    <property type="project" value="InterPro"/>
</dbReference>
<dbReference type="SUPFAM" id="SSF56601">
    <property type="entry name" value="beta-lactamase/transpeptidase-like"/>
    <property type="match status" value="1"/>
</dbReference>
<dbReference type="InterPro" id="IPR050515">
    <property type="entry name" value="Beta-lactam/transpept"/>
</dbReference>
<dbReference type="InterPro" id="IPR001460">
    <property type="entry name" value="PCN-bd_Tpept"/>
</dbReference>
<dbReference type="KEGG" id="stac:ABII15_09245"/>
<evidence type="ECO:0000259" key="3">
    <source>
        <dbReference type="Pfam" id="PF21922"/>
    </source>
</evidence>
<evidence type="ECO:0000256" key="1">
    <source>
        <dbReference type="SAM" id="MobiDB-lite"/>
    </source>
</evidence>
<dbReference type="EMBL" id="CP159534">
    <property type="protein sequence ID" value="XCJ70140.1"/>
    <property type="molecule type" value="Genomic_DNA"/>
</dbReference>
<dbReference type="RefSeq" id="WP_353941795.1">
    <property type="nucleotide sequence ID" value="NZ_CP159534.1"/>
</dbReference>
<gene>
    <name evidence="4" type="ORF">ABII15_09245</name>
</gene>
<dbReference type="InterPro" id="IPR012338">
    <property type="entry name" value="Beta-lactam/transpept-like"/>
</dbReference>
<dbReference type="GO" id="GO:0005886">
    <property type="term" value="C:plasma membrane"/>
    <property type="evidence" value="ECO:0007669"/>
    <property type="project" value="TreeGrafter"/>
</dbReference>
<accession>A0AAU8IPD2</accession>
<dbReference type="Pfam" id="PF00905">
    <property type="entry name" value="Transpeptidase"/>
    <property type="match status" value="1"/>
</dbReference>